<dbReference type="OrthoDB" id="1927265at2759"/>
<dbReference type="EMBL" id="CM035422">
    <property type="protein sequence ID" value="KAH7372855.1"/>
    <property type="molecule type" value="Genomic_DNA"/>
</dbReference>
<dbReference type="OMA" id="RHKIDER"/>
<name>A0A8T2SWR7_CERRI</name>
<gene>
    <name evidence="1" type="ORF">KP509_17G025100</name>
</gene>
<dbReference type="AlphaFoldDB" id="A0A8T2SWR7"/>
<comment type="caution">
    <text evidence="1">The sequence shown here is derived from an EMBL/GenBank/DDBJ whole genome shotgun (WGS) entry which is preliminary data.</text>
</comment>
<reference evidence="1" key="1">
    <citation type="submission" date="2021-08" db="EMBL/GenBank/DDBJ databases">
        <title>WGS assembly of Ceratopteris richardii.</title>
        <authorList>
            <person name="Marchant D.B."/>
            <person name="Chen G."/>
            <person name="Jenkins J."/>
            <person name="Shu S."/>
            <person name="Leebens-Mack J."/>
            <person name="Grimwood J."/>
            <person name="Schmutz J."/>
            <person name="Soltis P."/>
            <person name="Soltis D."/>
            <person name="Chen Z.-H."/>
        </authorList>
    </citation>
    <scope>NUCLEOTIDE SEQUENCE</scope>
    <source>
        <strain evidence="1">Whitten #5841</strain>
        <tissue evidence="1">Leaf</tissue>
    </source>
</reference>
<proteinExistence type="predicted"/>
<keyword evidence="2" id="KW-1185">Reference proteome</keyword>
<evidence type="ECO:0000313" key="2">
    <source>
        <dbReference type="Proteomes" id="UP000825935"/>
    </source>
</evidence>
<sequence length="129" mass="14534">MAIEKNFSDTNDGGKSTDAHGLPLVSLPWMELGRLRERERWQATGIDLLERAVKSEVNKLRQGAISLIPTPTLQARTSFRTGHLPTPEEQKSVDLKKFLTERLDACIGKVESIFAQFRKFFPPTSVQLP</sequence>
<accession>A0A8T2SWR7</accession>
<organism evidence="1 2">
    <name type="scientific">Ceratopteris richardii</name>
    <name type="common">Triangle waterfern</name>
    <dbReference type="NCBI Taxonomy" id="49495"/>
    <lineage>
        <taxon>Eukaryota</taxon>
        <taxon>Viridiplantae</taxon>
        <taxon>Streptophyta</taxon>
        <taxon>Embryophyta</taxon>
        <taxon>Tracheophyta</taxon>
        <taxon>Polypodiopsida</taxon>
        <taxon>Polypodiidae</taxon>
        <taxon>Polypodiales</taxon>
        <taxon>Pteridineae</taxon>
        <taxon>Pteridaceae</taxon>
        <taxon>Parkerioideae</taxon>
        <taxon>Ceratopteris</taxon>
    </lineage>
</organism>
<evidence type="ECO:0000313" key="1">
    <source>
        <dbReference type="EMBL" id="KAH7372855.1"/>
    </source>
</evidence>
<protein>
    <submittedName>
        <fullName evidence="1">Uncharacterized protein</fullName>
    </submittedName>
</protein>
<dbReference type="Proteomes" id="UP000825935">
    <property type="component" value="Chromosome 17"/>
</dbReference>